<proteinExistence type="predicted"/>
<keyword evidence="1" id="KW-0732">Signal</keyword>
<feature type="chain" id="PRO_5009929294" description="Lipoprotein" evidence="1">
    <location>
        <begin position="20"/>
        <end position="102"/>
    </location>
</feature>
<keyword evidence="3" id="KW-1185">Reference proteome</keyword>
<dbReference type="AlphaFoldDB" id="A0A1M7STG2"/>
<evidence type="ECO:0008006" key="4">
    <source>
        <dbReference type="Google" id="ProtNLM"/>
    </source>
</evidence>
<evidence type="ECO:0000313" key="3">
    <source>
        <dbReference type="Proteomes" id="UP000184066"/>
    </source>
</evidence>
<feature type="signal peptide" evidence="1">
    <location>
        <begin position="1"/>
        <end position="19"/>
    </location>
</feature>
<evidence type="ECO:0000313" key="2">
    <source>
        <dbReference type="EMBL" id="SHN61686.1"/>
    </source>
</evidence>
<dbReference type="RefSeq" id="WP_072746775.1">
    <property type="nucleotide sequence ID" value="NZ_FOHL01000001.1"/>
</dbReference>
<organism evidence="2 3">
    <name type="scientific">Oceanicella actignis</name>
    <dbReference type="NCBI Taxonomy" id="1189325"/>
    <lineage>
        <taxon>Bacteria</taxon>
        <taxon>Pseudomonadati</taxon>
        <taxon>Pseudomonadota</taxon>
        <taxon>Alphaproteobacteria</taxon>
        <taxon>Rhodobacterales</taxon>
        <taxon>Paracoccaceae</taxon>
        <taxon>Oceanicella</taxon>
    </lineage>
</organism>
<dbReference type="PROSITE" id="PS51257">
    <property type="entry name" value="PROKAR_LIPOPROTEIN"/>
    <property type="match status" value="1"/>
</dbReference>
<name>A0A1M7STG2_9RHOB</name>
<gene>
    <name evidence="2" type="ORF">SAMN05216200_103197</name>
</gene>
<reference evidence="2 3" key="1">
    <citation type="submission" date="2016-12" db="EMBL/GenBank/DDBJ databases">
        <authorList>
            <person name="Song W.-J."/>
            <person name="Kurnit D.M."/>
        </authorList>
    </citation>
    <scope>NUCLEOTIDE SEQUENCE [LARGE SCALE GENOMIC DNA]</scope>
    <source>
        <strain evidence="2 3">CGMCC 1.10808</strain>
    </source>
</reference>
<accession>A0A1M7STG2</accession>
<dbReference type="Proteomes" id="UP000184066">
    <property type="component" value="Unassembled WGS sequence"/>
</dbReference>
<evidence type="ECO:0000256" key="1">
    <source>
        <dbReference type="SAM" id="SignalP"/>
    </source>
</evidence>
<sequence length="102" mass="10834">MFRAWIAAALAALALAACSSPGMRFVGAEPTRVEVDGWSFDVYRAGDEAQAIRLSRAWGASAELMALRGAEAMRRATGCEPVEKSMRADPSVLTAVLRCTTG</sequence>
<dbReference type="EMBL" id="FRDL01000003">
    <property type="protein sequence ID" value="SHN61686.1"/>
    <property type="molecule type" value="Genomic_DNA"/>
</dbReference>
<protein>
    <recommendedName>
        <fullName evidence="4">Lipoprotein</fullName>
    </recommendedName>
</protein>